<reference evidence="2 3" key="1">
    <citation type="submission" date="2024-08" db="EMBL/GenBank/DDBJ databases">
        <title>Insights into the chromosomal genome structure of Flemingia macrophylla.</title>
        <authorList>
            <person name="Ding Y."/>
            <person name="Zhao Y."/>
            <person name="Bi W."/>
            <person name="Wu M."/>
            <person name="Zhao G."/>
            <person name="Gong Y."/>
            <person name="Li W."/>
            <person name="Zhang P."/>
        </authorList>
    </citation>
    <scope>NUCLEOTIDE SEQUENCE [LARGE SCALE GENOMIC DNA]</scope>
    <source>
        <strain evidence="2">DYQJB</strain>
        <tissue evidence="2">Leaf</tissue>
    </source>
</reference>
<dbReference type="Proteomes" id="UP001603857">
    <property type="component" value="Unassembled WGS sequence"/>
</dbReference>
<name>A0ABD1MIS4_9FABA</name>
<comment type="caution">
    <text evidence="2">The sequence shown here is derived from an EMBL/GenBank/DDBJ whole genome shotgun (WGS) entry which is preliminary data.</text>
</comment>
<organism evidence="2 3">
    <name type="scientific">Flemingia macrophylla</name>
    <dbReference type="NCBI Taxonomy" id="520843"/>
    <lineage>
        <taxon>Eukaryota</taxon>
        <taxon>Viridiplantae</taxon>
        <taxon>Streptophyta</taxon>
        <taxon>Embryophyta</taxon>
        <taxon>Tracheophyta</taxon>
        <taxon>Spermatophyta</taxon>
        <taxon>Magnoliopsida</taxon>
        <taxon>eudicotyledons</taxon>
        <taxon>Gunneridae</taxon>
        <taxon>Pentapetalae</taxon>
        <taxon>rosids</taxon>
        <taxon>fabids</taxon>
        <taxon>Fabales</taxon>
        <taxon>Fabaceae</taxon>
        <taxon>Papilionoideae</taxon>
        <taxon>50 kb inversion clade</taxon>
        <taxon>NPAAA clade</taxon>
        <taxon>indigoferoid/millettioid clade</taxon>
        <taxon>Phaseoleae</taxon>
        <taxon>Flemingia</taxon>
    </lineage>
</organism>
<dbReference type="Gene3D" id="3.80.10.10">
    <property type="entry name" value="Ribonuclease Inhibitor"/>
    <property type="match status" value="1"/>
</dbReference>
<dbReference type="AlphaFoldDB" id="A0ABD1MIS4"/>
<feature type="region of interest" description="Disordered" evidence="1">
    <location>
        <begin position="104"/>
        <end position="132"/>
    </location>
</feature>
<evidence type="ECO:0000313" key="2">
    <source>
        <dbReference type="EMBL" id="KAL2335692.1"/>
    </source>
</evidence>
<accession>A0ABD1MIS4</accession>
<gene>
    <name evidence="2" type="ORF">Fmac_016905</name>
</gene>
<sequence length="354" mass="39599">MLLWLAAIQLRNNAISFMQVKSVDWRNRSKQTPSAKPDISPNILGNWRMKQATFFSFSLFLILSSSAAKTLPTPKAGAPSPKPFVPRYLSLQTLLTLFPMTSPEYSKRPKCGERGRGRCDGDDDVRGQRDRDERLEVEMDGGGQRWARNGRARRGRRRLGQRIFIPKSLNPSLWNCCNLLMISQEHTHNNLKHLHIGRCPQFESFPSEGLSAPSLTEFRLQRLNNLKSLPKGMHILLPLLTELKIMHCPQVEMFYDGGLPSNIKSVGLSSLKLIALLKGALAAKASPRILTIVRVDVECFPGEGIFSHLGIYRGKLEMGCRFHSISGAPFYEASVLDYSLAVPLASILVGSIIF</sequence>
<evidence type="ECO:0000256" key="1">
    <source>
        <dbReference type="SAM" id="MobiDB-lite"/>
    </source>
</evidence>
<proteinExistence type="predicted"/>
<protein>
    <submittedName>
        <fullName evidence="2">Uncharacterized protein</fullName>
    </submittedName>
</protein>
<evidence type="ECO:0000313" key="3">
    <source>
        <dbReference type="Proteomes" id="UP001603857"/>
    </source>
</evidence>
<keyword evidence="3" id="KW-1185">Reference proteome</keyword>
<dbReference type="EMBL" id="JBGMDY010000005">
    <property type="protein sequence ID" value="KAL2335692.1"/>
    <property type="molecule type" value="Genomic_DNA"/>
</dbReference>
<dbReference type="SUPFAM" id="SSF52058">
    <property type="entry name" value="L domain-like"/>
    <property type="match status" value="1"/>
</dbReference>
<dbReference type="InterPro" id="IPR032675">
    <property type="entry name" value="LRR_dom_sf"/>
</dbReference>
<feature type="compositionally biased region" description="Basic and acidic residues" evidence="1">
    <location>
        <begin position="105"/>
        <end position="132"/>
    </location>
</feature>